<keyword evidence="5" id="KW-0029">Amino-acid transport</keyword>
<feature type="domain" description="ABC transporter" evidence="6">
    <location>
        <begin position="2"/>
        <end position="233"/>
    </location>
</feature>
<reference evidence="7 8" key="1">
    <citation type="submission" date="2017-05" db="EMBL/GenBank/DDBJ databases">
        <authorList>
            <person name="Varghese N."/>
            <person name="Submissions S."/>
        </authorList>
    </citation>
    <scope>NUCLEOTIDE SEQUENCE [LARGE SCALE GENOMIC DNA]</scope>
    <source>
        <strain evidence="7 8">DSM 46834</strain>
    </source>
</reference>
<proteinExistence type="inferred from homology"/>
<protein>
    <submittedName>
        <fullName evidence="7">Amino acid/amide ABC transporter ATP-binding protein 2, HAAT family</fullName>
    </submittedName>
</protein>
<dbReference type="InterPro" id="IPR052156">
    <property type="entry name" value="BCAA_Transport_ATP-bd_LivF"/>
</dbReference>
<comment type="similarity">
    <text evidence="1">Belongs to the ABC transporter superfamily.</text>
</comment>
<keyword evidence="4 7" id="KW-0067">ATP-binding</keyword>
<organism evidence="7 8">
    <name type="scientific">Geodermatophilus aquaeductus</name>
    <dbReference type="NCBI Taxonomy" id="1564161"/>
    <lineage>
        <taxon>Bacteria</taxon>
        <taxon>Bacillati</taxon>
        <taxon>Actinomycetota</taxon>
        <taxon>Actinomycetes</taxon>
        <taxon>Geodermatophilales</taxon>
        <taxon>Geodermatophilaceae</taxon>
        <taxon>Geodermatophilus</taxon>
    </lineage>
</organism>
<dbReference type="SMART" id="SM00382">
    <property type="entry name" value="AAA"/>
    <property type="match status" value="1"/>
</dbReference>
<name>A0A521FGE3_9ACTN</name>
<gene>
    <name evidence="7" type="ORF">SAMN06273567_108156</name>
</gene>
<dbReference type="Proteomes" id="UP000317484">
    <property type="component" value="Unassembled WGS sequence"/>
</dbReference>
<dbReference type="AlphaFoldDB" id="A0A521FGE3"/>
<dbReference type="GO" id="GO:0015658">
    <property type="term" value="F:branched-chain amino acid transmembrane transporter activity"/>
    <property type="evidence" value="ECO:0007669"/>
    <property type="project" value="TreeGrafter"/>
</dbReference>
<dbReference type="InterPro" id="IPR003593">
    <property type="entry name" value="AAA+_ATPase"/>
</dbReference>
<accession>A0A521FGE3</accession>
<dbReference type="GO" id="GO:0005524">
    <property type="term" value="F:ATP binding"/>
    <property type="evidence" value="ECO:0007669"/>
    <property type="project" value="UniProtKB-KW"/>
</dbReference>
<dbReference type="GO" id="GO:0016887">
    <property type="term" value="F:ATP hydrolysis activity"/>
    <property type="evidence" value="ECO:0007669"/>
    <property type="project" value="InterPro"/>
</dbReference>
<evidence type="ECO:0000256" key="2">
    <source>
        <dbReference type="ARBA" id="ARBA00022448"/>
    </source>
</evidence>
<dbReference type="InterPro" id="IPR017871">
    <property type="entry name" value="ABC_transporter-like_CS"/>
</dbReference>
<dbReference type="PROSITE" id="PS50893">
    <property type="entry name" value="ABC_TRANSPORTER_2"/>
    <property type="match status" value="1"/>
</dbReference>
<evidence type="ECO:0000256" key="5">
    <source>
        <dbReference type="ARBA" id="ARBA00022970"/>
    </source>
</evidence>
<evidence type="ECO:0000259" key="6">
    <source>
        <dbReference type="PROSITE" id="PS50893"/>
    </source>
</evidence>
<dbReference type="InterPro" id="IPR003439">
    <property type="entry name" value="ABC_transporter-like_ATP-bd"/>
</dbReference>
<keyword evidence="8" id="KW-1185">Reference proteome</keyword>
<evidence type="ECO:0000313" key="7">
    <source>
        <dbReference type="EMBL" id="SMO94620.1"/>
    </source>
</evidence>
<evidence type="ECO:0000256" key="4">
    <source>
        <dbReference type="ARBA" id="ARBA00022840"/>
    </source>
</evidence>
<dbReference type="GO" id="GO:0015807">
    <property type="term" value="P:L-amino acid transport"/>
    <property type="evidence" value="ECO:0007669"/>
    <property type="project" value="TreeGrafter"/>
</dbReference>
<dbReference type="InterPro" id="IPR027417">
    <property type="entry name" value="P-loop_NTPase"/>
</dbReference>
<dbReference type="CDD" id="cd03224">
    <property type="entry name" value="ABC_TM1139_LivF_branched"/>
    <property type="match status" value="1"/>
</dbReference>
<keyword evidence="3" id="KW-0547">Nucleotide-binding</keyword>
<dbReference type="Gene3D" id="3.40.50.300">
    <property type="entry name" value="P-loop containing nucleotide triphosphate hydrolases"/>
    <property type="match status" value="1"/>
</dbReference>
<keyword evidence="2" id="KW-0813">Transport</keyword>
<dbReference type="PROSITE" id="PS00211">
    <property type="entry name" value="ABC_TRANSPORTER_1"/>
    <property type="match status" value="1"/>
</dbReference>
<dbReference type="EMBL" id="FXTJ01000008">
    <property type="protein sequence ID" value="SMO94620.1"/>
    <property type="molecule type" value="Genomic_DNA"/>
</dbReference>
<sequence>MLTVTDLHVAYGKIEAVRGVGLSVDQGKITLVLGANGAGKSTTLKAIAGMVPAQRGSVVLDGAEVLGQAPHRLVRRGLALVPEGRRVFGPLTVAENLRMGGYTAGKKVLEQTLDRVYDTFPILAERRNGAAGLLSGGEQQMLAFGRALMSQPKVMLMDEPSMGLAPVVVDSILAGVRQMADDGIGILMVEQNAEAGLDLADDVVAVARGEVVYTGASGDARNHASVLRAFLGEAALAGKGA</sequence>
<dbReference type="SUPFAM" id="SSF52540">
    <property type="entry name" value="P-loop containing nucleoside triphosphate hydrolases"/>
    <property type="match status" value="1"/>
</dbReference>
<evidence type="ECO:0000256" key="3">
    <source>
        <dbReference type="ARBA" id="ARBA00022741"/>
    </source>
</evidence>
<evidence type="ECO:0000313" key="8">
    <source>
        <dbReference type="Proteomes" id="UP000317484"/>
    </source>
</evidence>
<dbReference type="PANTHER" id="PTHR43820">
    <property type="entry name" value="HIGH-AFFINITY BRANCHED-CHAIN AMINO ACID TRANSPORT ATP-BINDING PROTEIN LIVF"/>
    <property type="match status" value="1"/>
</dbReference>
<dbReference type="Pfam" id="PF00005">
    <property type="entry name" value="ABC_tran"/>
    <property type="match status" value="1"/>
</dbReference>
<dbReference type="PANTHER" id="PTHR43820:SF4">
    <property type="entry name" value="HIGH-AFFINITY BRANCHED-CHAIN AMINO ACID TRANSPORT ATP-BINDING PROTEIN LIVF"/>
    <property type="match status" value="1"/>
</dbReference>
<evidence type="ECO:0000256" key="1">
    <source>
        <dbReference type="ARBA" id="ARBA00005417"/>
    </source>
</evidence>